<keyword evidence="2 5" id="KW-0378">Hydrolase</keyword>
<feature type="domain" description="Tyrosine specific protein phosphatases" evidence="3">
    <location>
        <begin position="70"/>
        <end position="134"/>
    </location>
</feature>
<accession>A0A2L0EZT0</accession>
<dbReference type="InterPro" id="IPR000387">
    <property type="entry name" value="Tyr_Pase_dom"/>
</dbReference>
<dbReference type="Gene3D" id="3.90.190.10">
    <property type="entry name" value="Protein tyrosine phosphatase superfamily"/>
    <property type="match status" value="2"/>
</dbReference>
<dbReference type="Proteomes" id="UP000238348">
    <property type="component" value="Chromosome"/>
</dbReference>
<evidence type="ECO:0000256" key="1">
    <source>
        <dbReference type="ARBA" id="ARBA00013064"/>
    </source>
</evidence>
<dbReference type="InterPro" id="IPR016130">
    <property type="entry name" value="Tyr_Pase_AS"/>
</dbReference>
<dbReference type="InterPro" id="IPR029021">
    <property type="entry name" value="Prot-tyrosine_phosphatase-like"/>
</dbReference>
<dbReference type="RefSeq" id="WP_104983284.1">
    <property type="nucleotide sequence ID" value="NZ_CP012673.1"/>
</dbReference>
<dbReference type="PROSITE" id="PS00383">
    <property type="entry name" value="TYR_PHOSPHATASE_1"/>
    <property type="match status" value="1"/>
</dbReference>
<dbReference type="OrthoDB" id="9806482at2"/>
<feature type="domain" description="Rhodanese" evidence="4">
    <location>
        <begin position="256"/>
        <end position="305"/>
    </location>
</feature>
<dbReference type="PANTHER" id="PTHR23339">
    <property type="entry name" value="TYROSINE SPECIFIC PROTEIN PHOSPHATASE AND DUAL SPECIFICITY PROTEIN PHOSPHATASE"/>
    <property type="match status" value="1"/>
</dbReference>
<dbReference type="PROSITE" id="PS50056">
    <property type="entry name" value="TYR_PHOSPHATASE_2"/>
    <property type="match status" value="2"/>
</dbReference>
<gene>
    <name evidence="5" type="ORF">SOCE26_062860</name>
</gene>
<feature type="domain" description="Tyrosine specific protein phosphatases" evidence="3">
    <location>
        <begin position="264"/>
        <end position="320"/>
    </location>
</feature>
<dbReference type="InterPro" id="IPR050561">
    <property type="entry name" value="PTP"/>
</dbReference>
<sequence>MSEIENFSFVIAGELAGMAYPHAPGALDELAALGFRSVVSLSRRAPPPHALGPLIHLHCPLADFTRIPSVDLLRAVAFLGRAPKPAAVHGEGGVGRTGVVLACRLVSLGRSSAEAIAEVRRARPGSIDHPELETSVEEFELFYRSEQEQATPVPFNFAPASPLDRVVHGAERPGFGMPLWSTSGIRSSVLAPPSTAEALDPSDTPVESWLGFMARQGMREVLCLLDEGELASHRVPLLGRYQREFLRVTHVPLEGGAVAVPTPEALEHALAALRRAEAGGSPIVVHCASGAGRTGVVLAAWLRARHGLAPEAAIAAVRDHARHFGARREPLKAGPGVRDLLASVPARG</sequence>
<reference evidence="5 6" key="1">
    <citation type="submission" date="2015-09" db="EMBL/GenBank/DDBJ databases">
        <title>Sorangium comparison.</title>
        <authorList>
            <person name="Zaburannyi N."/>
            <person name="Bunk B."/>
            <person name="Overmann J."/>
            <person name="Mueller R."/>
        </authorList>
    </citation>
    <scope>NUCLEOTIDE SEQUENCE [LARGE SCALE GENOMIC DNA]</scope>
    <source>
        <strain evidence="5 6">So ce26</strain>
    </source>
</reference>
<dbReference type="InterPro" id="IPR057023">
    <property type="entry name" value="PTP-SAK"/>
</dbReference>
<dbReference type="EC" id="3.1.3.48" evidence="1"/>
<name>A0A2L0EZT0_SORCE</name>
<dbReference type="Pfam" id="PF22784">
    <property type="entry name" value="PTP-SAK"/>
    <property type="match status" value="1"/>
</dbReference>
<dbReference type="SUPFAM" id="SSF52799">
    <property type="entry name" value="(Phosphotyrosine protein) phosphatases II"/>
    <property type="match status" value="2"/>
</dbReference>
<dbReference type="GO" id="GO:0004725">
    <property type="term" value="F:protein tyrosine phosphatase activity"/>
    <property type="evidence" value="ECO:0007669"/>
    <property type="project" value="UniProtKB-EC"/>
</dbReference>
<dbReference type="Pfam" id="PF22785">
    <property type="entry name" value="Tc-R-P"/>
    <property type="match status" value="1"/>
</dbReference>
<proteinExistence type="predicted"/>
<protein>
    <recommendedName>
        <fullName evidence="1">protein-tyrosine-phosphatase</fullName>
        <ecNumber evidence="1">3.1.3.48</ecNumber>
    </recommendedName>
</protein>
<organism evidence="5 6">
    <name type="scientific">Sorangium cellulosum</name>
    <name type="common">Polyangium cellulosum</name>
    <dbReference type="NCBI Taxonomy" id="56"/>
    <lineage>
        <taxon>Bacteria</taxon>
        <taxon>Pseudomonadati</taxon>
        <taxon>Myxococcota</taxon>
        <taxon>Polyangia</taxon>
        <taxon>Polyangiales</taxon>
        <taxon>Polyangiaceae</taxon>
        <taxon>Sorangium</taxon>
    </lineage>
</organism>
<evidence type="ECO:0000313" key="6">
    <source>
        <dbReference type="Proteomes" id="UP000238348"/>
    </source>
</evidence>
<dbReference type="PROSITE" id="PS50206">
    <property type="entry name" value="RHODANESE_3"/>
    <property type="match status" value="1"/>
</dbReference>
<evidence type="ECO:0000313" key="5">
    <source>
        <dbReference type="EMBL" id="AUX44818.1"/>
    </source>
</evidence>
<evidence type="ECO:0000259" key="4">
    <source>
        <dbReference type="PROSITE" id="PS50206"/>
    </source>
</evidence>
<dbReference type="EMBL" id="CP012673">
    <property type="protein sequence ID" value="AUX44818.1"/>
    <property type="molecule type" value="Genomic_DNA"/>
</dbReference>
<dbReference type="InterPro" id="IPR001763">
    <property type="entry name" value="Rhodanese-like_dom"/>
</dbReference>
<dbReference type="AlphaFoldDB" id="A0A2L0EZT0"/>
<evidence type="ECO:0000259" key="3">
    <source>
        <dbReference type="PROSITE" id="PS50056"/>
    </source>
</evidence>
<evidence type="ECO:0000256" key="2">
    <source>
        <dbReference type="ARBA" id="ARBA00022801"/>
    </source>
</evidence>